<keyword evidence="2" id="KW-1185">Reference proteome</keyword>
<dbReference type="Proteomes" id="UP001156140">
    <property type="component" value="Unassembled WGS sequence"/>
</dbReference>
<reference evidence="1" key="1">
    <citation type="submission" date="2022-03" db="EMBL/GenBank/DDBJ databases">
        <title>The complete genome sequence of a Methyloterrigena soli.</title>
        <authorList>
            <person name="Zi Z."/>
        </authorList>
    </citation>
    <scope>NUCLEOTIDE SEQUENCE</scope>
    <source>
        <strain evidence="1">M48</strain>
    </source>
</reference>
<proteinExistence type="predicted"/>
<gene>
    <name evidence="1" type="ORF">ML536_13695</name>
</gene>
<sequence>MSAEKELKQRLALVLHDLKESGTEDGEAMFFLGNFATRICDKAGKVGWTDVKKNLTQVDYDLLLKEFETQGNRLYQEGNLKAAYAVQALALSLIAHTQGDQHIRSGAALLDIVIDAAIGNFRKHAKPKAN</sequence>
<protein>
    <submittedName>
        <fullName evidence="1">Uncharacterized protein</fullName>
    </submittedName>
</protein>
<dbReference type="RefSeq" id="WP_035090805.1">
    <property type="nucleotide sequence ID" value="NZ_CP068983.1"/>
</dbReference>
<dbReference type="EMBL" id="JALAZD010000001">
    <property type="protein sequence ID" value="MCI0127877.1"/>
    <property type="molecule type" value="Genomic_DNA"/>
</dbReference>
<accession>A0AA41QPB6</accession>
<evidence type="ECO:0000313" key="2">
    <source>
        <dbReference type="Proteomes" id="UP001156140"/>
    </source>
</evidence>
<dbReference type="AlphaFoldDB" id="A0AA41QPB6"/>
<organism evidence="1 2">
    <name type="scientific">Paradevosia shaoguanensis</name>
    <dbReference type="NCBI Taxonomy" id="1335043"/>
    <lineage>
        <taxon>Bacteria</taxon>
        <taxon>Pseudomonadati</taxon>
        <taxon>Pseudomonadota</taxon>
        <taxon>Alphaproteobacteria</taxon>
        <taxon>Hyphomicrobiales</taxon>
        <taxon>Devosiaceae</taxon>
        <taxon>Paradevosia</taxon>
    </lineage>
</organism>
<name>A0AA41QPB6_9HYPH</name>
<comment type="caution">
    <text evidence="1">The sequence shown here is derived from an EMBL/GenBank/DDBJ whole genome shotgun (WGS) entry which is preliminary data.</text>
</comment>
<evidence type="ECO:0000313" key="1">
    <source>
        <dbReference type="EMBL" id="MCI0127877.1"/>
    </source>
</evidence>